<feature type="compositionally biased region" description="Basic and acidic residues" evidence="1">
    <location>
        <begin position="160"/>
        <end position="174"/>
    </location>
</feature>
<name>A0ABQ9V6T7_SAGOE</name>
<dbReference type="EMBL" id="JASSZA010000007">
    <property type="protein sequence ID" value="KAK2105078.1"/>
    <property type="molecule type" value="Genomic_DNA"/>
</dbReference>
<protein>
    <submittedName>
        <fullName evidence="2">Uncharacterized protein</fullName>
    </submittedName>
</protein>
<evidence type="ECO:0000256" key="1">
    <source>
        <dbReference type="SAM" id="MobiDB-lite"/>
    </source>
</evidence>
<dbReference type="Proteomes" id="UP001266305">
    <property type="component" value="Unassembled WGS sequence"/>
</dbReference>
<feature type="region of interest" description="Disordered" evidence="1">
    <location>
        <begin position="1"/>
        <end position="240"/>
    </location>
</feature>
<proteinExistence type="predicted"/>
<organism evidence="2 3">
    <name type="scientific">Saguinus oedipus</name>
    <name type="common">Cotton-top tamarin</name>
    <name type="synonym">Oedipomidas oedipus</name>
    <dbReference type="NCBI Taxonomy" id="9490"/>
    <lineage>
        <taxon>Eukaryota</taxon>
        <taxon>Metazoa</taxon>
        <taxon>Chordata</taxon>
        <taxon>Craniata</taxon>
        <taxon>Vertebrata</taxon>
        <taxon>Euteleostomi</taxon>
        <taxon>Mammalia</taxon>
        <taxon>Eutheria</taxon>
        <taxon>Euarchontoglires</taxon>
        <taxon>Primates</taxon>
        <taxon>Haplorrhini</taxon>
        <taxon>Platyrrhini</taxon>
        <taxon>Cebidae</taxon>
        <taxon>Callitrichinae</taxon>
        <taxon>Saguinus</taxon>
    </lineage>
</organism>
<evidence type="ECO:0000313" key="3">
    <source>
        <dbReference type="Proteomes" id="UP001266305"/>
    </source>
</evidence>
<feature type="compositionally biased region" description="Pro residues" evidence="1">
    <location>
        <begin position="224"/>
        <end position="235"/>
    </location>
</feature>
<sequence>MVGNAGLSRKPWVGPESHGCRNRPCGCSQEPSRGKTGRSDGSVEGSHRLFCGARLPHLPEEPPTAARSRAGFPPWRPRLSRDREDFVTPPRATRGMVHRQLQMPPPPGCLSGPALLTSPGMLRAQWSGKGRAAPLRRSGESGSQGFPGPDLGGCLSTKSPGEDSDHRPVLERDSPPAPQGRPEEPQGGAGLGGTALASARRSPQLPRSPTPHPSLLSASRRPPEAPPIPAYPASPSPVAVNDHAQIERNFRPLPLTDAPAAQWCAREGAAVGISALAQFPVPAPASPSRGPARSQRSAPGLIEFVTAELYLRGATRCPPLWWAESPPPPAREIHPTFA</sequence>
<gene>
    <name evidence="2" type="ORF">P7K49_014592</name>
</gene>
<accession>A0ABQ9V6T7</accession>
<evidence type="ECO:0000313" key="2">
    <source>
        <dbReference type="EMBL" id="KAK2105078.1"/>
    </source>
</evidence>
<comment type="caution">
    <text evidence="2">The sequence shown here is derived from an EMBL/GenBank/DDBJ whole genome shotgun (WGS) entry which is preliminary data.</text>
</comment>
<reference evidence="2 3" key="1">
    <citation type="submission" date="2023-05" db="EMBL/GenBank/DDBJ databases">
        <title>B98-5 Cell Line De Novo Hybrid Assembly: An Optical Mapping Approach.</title>
        <authorList>
            <person name="Kananen K."/>
            <person name="Auerbach J.A."/>
            <person name="Kautto E."/>
            <person name="Blachly J.S."/>
        </authorList>
    </citation>
    <scope>NUCLEOTIDE SEQUENCE [LARGE SCALE GENOMIC DNA]</scope>
    <source>
        <strain evidence="2">B95-8</strain>
        <tissue evidence="2">Cell line</tissue>
    </source>
</reference>
<keyword evidence="3" id="KW-1185">Reference proteome</keyword>